<dbReference type="GO" id="GO:0005886">
    <property type="term" value="C:plasma membrane"/>
    <property type="evidence" value="ECO:0007669"/>
    <property type="project" value="TreeGrafter"/>
</dbReference>
<feature type="transmembrane region" description="Helical" evidence="9">
    <location>
        <begin position="609"/>
        <end position="628"/>
    </location>
</feature>
<comment type="subcellular location">
    <subcellularLocation>
        <location evidence="1">Membrane</location>
        <topology evidence="1">Multi-pass membrane protein</topology>
    </subcellularLocation>
</comment>
<feature type="compositionally biased region" description="Polar residues" evidence="8">
    <location>
        <begin position="361"/>
        <end position="386"/>
    </location>
</feature>
<keyword evidence="5" id="KW-0677">Repeat</keyword>
<evidence type="ECO:0000256" key="7">
    <source>
        <dbReference type="ARBA" id="ARBA00023136"/>
    </source>
</evidence>
<feature type="transmembrane region" description="Helical" evidence="9">
    <location>
        <begin position="504"/>
        <end position="526"/>
    </location>
</feature>
<feature type="transmembrane region" description="Helical" evidence="9">
    <location>
        <begin position="640"/>
        <end position="662"/>
    </location>
</feature>
<comment type="similarity">
    <text evidence="2">Belongs to the MIP/aquaporin (TC 1.A.8) family.</text>
</comment>
<dbReference type="Gene3D" id="1.20.1080.10">
    <property type="entry name" value="Glycerol uptake facilitator protein"/>
    <property type="match status" value="1"/>
</dbReference>
<name>M9LTN2_PSEA3</name>
<feature type="region of interest" description="Disordered" evidence="8">
    <location>
        <begin position="130"/>
        <end position="149"/>
    </location>
</feature>
<evidence type="ECO:0000256" key="9">
    <source>
        <dbReference type="SAM" id="Phobius"/>
    </source>
</evidence>
<dbReference type="PRINTS" id="PR00783">
    <property type="entry name" value="MINTRINSICP"/>
</dbReference>
<dbReference type="STRING" id="1151754.M9LTN2"/>
<feature type="region of interest" description="Disordered" evidence="8">
    <location>
        <begin position="352"/>
        <end position="386"/>
    </location>
</feature>
<dbReference type="SUPFAM" id="SSF81338">
    <property type="entry name" value="Aquaporin-like"/>
    <property type="match status" value="1"/>
</dbReference>
<dbReference type="Pfam" id="PF00230">
    <property type="entry name" value="MIP"/>
    <property type="match status" value="1"/>
</dbReference>
<keyword evidence="4 9" id="KW-0812">Transmembrane</keyword>
<gene>
    <name evidence="10" type="ORF">PANT_6c00065</name>
</gene>
<keyword evidence="3" id="KW-0813">Transport</keyword>
<dbReference type="InterPro" id="IPR023271">
    <property type="entry name" value="Aquaporin-like"/>
</dbReference>
<keyword evidence="6 9" id="KW-1133">Transmembrane helix</keyword>
<feature type="transmembrane region" description="Helical" evidence="9">
    <location>
        <begin position="546"/>
        <end position="566"/>
    </location>
</feature>
<dbReference type="InterPro" id="IPR050363">
    <property type="entry name" value="MIP/Aquaporin"/>
</dbReference>
<dbReference type="PANTHER" id="PTHR43829">
    <property type="entry name" value="AQUAPORIN OR AQUAGLYCEROPORIN RELATED"/>
    <property type="match status" value="1"/>
</dbReference>
<evidence type="ECO:0000256" key="6">
    <source>
        <dbReference type="ARBA" id="ARBA00022989"/>
    </source>
</evidence>
<reference evidence="11" key="1">
    <citation type="journal article" date="2013" name="Genome Announc.">
        <title>Genome sequence of the basidiomycetous yeast Pseudozyma antarctica T-34, a producer of the glycolipid biosurfactants mannosylerythritol lipids.</title>
        <authorList>
            <person name="Morita T."/>
            <person name="Koike H."/>
            <person name="Koyama Y."/>
            <person name="Hagiwara H."/>
            <person name="Ito E."/>
            <person name="Fukuoka T."/>
            <person name="Imura T."/>
            <person name="Machida M."/>
            <person name="Kitamoto D."/>
        </authorList>
    </citation>
    <scope>NUCLEOTIDE SEQUENCE [LARGE SCALE GENOMIC DNA]</scope>
    <source>
        <strain evidence="11">T-34</strain>
    </source>
</reference>
<evidence type="ECO:0000256" key="1">
    <source>
        <dbReference type="ARBA" id="ARBA00004141"/>
    </source>
</evidence>
<evidence type="ECO:0000256" key="8">
    <source>
        <dbReference type="SAM" id="MobiDB-lite"/>
    </source>
</evidence>
<dbReference type="Proteomes" id="UP000011976">
    <property type="component" value="Unassembled WGS sequence"/>
</dbReference>
<dbReference type="InterPro" id="IPR000425">
    <property type="entry name" value="MIP"/>
</dbReference>
<feature type="compositionally biased region" description="Polar residues" evidence="8">
    <location>
        <begin position="133"/>
        <end position="145"/>
    </location>
</feature>
<evidence type="ECO:0000256" key="5">
    <source>
        <dbReference type="ARBA" id="ARBA00022737"/>
    </source>
</evidence>
<sequence length="773" mass="83060">MTLLGDTHGLTVTVPSLPPLVKPHSLLHALRGVPSLTPQSLRISCGRYKRAETREPTLRMDAVPPAPPLRTGWPDCTSAMGTVEAERLQRLRGFGFASHTALLGGGGGGGRAVSTARARRFFADPTVGRLRQGRTSQATASSEPLSLSLHRQCPPDSARLRSSALSPRLVTAAVLLLHAQTMLASAHLLQDGCWKYYRPVMLMYPAQADAAGYPWLHLHELPRTCRERGVPCSVVLLHPRLDCGHATARTPEQVHAALVEPFGCTVASSSTWRPSSNLCCRAVGKLHSAPTSPAFPRDEHPACPTCLCPPKKATDLQKDTWHSSLLSALLPRMLACPFPLASPRALWSKVVTRSSSPSPPNHTTSILRPSAPRHQSTAMSQPAQTPSYIPAEQLQHDVSDKDAGSNSSHHFQRAHRKNGELELGVTEILEGRTDVQRQVAHSSGLADWSGRVKLEQAMPKLIPALIAEFFGVLFYSLAGEMATAGFLITTYAGTPMGNLTMIGFAYAFGITFAIVVCATTSGGQFHPGFTIAQVVFKGFPIKLAPLYIAAQILGGMAASLIVMGSWHDELMKITHLLEATGKAATIFTAEGPAGAIALFPTPGRSMGSIFVNEFFADVLVAMLVWANLDASNPFTGPQVAPYTIGLGFAMVVWCFSSSNVAANTARDLGARFVCGMFWGDQCFPAGYSALAALTNIPATLVGCGIYTFFLSDTRRPPATVALNHLHEEHVRSVERAETLHAEMLDQKIAQTISRGGDASALQKKRTNLSVKNF</sequence>
<dbReference type="OrthoDB" id="3222at2759"/>
<evidence type="ECO:0000256" key="2">
    <source>
        <dbReference type="ARBA" id="ARBA00006175"/>
    </source>
</evidence>
<protein>
    <submittedName>
        <fullName evidence="10">Aquaporin</fullName>
    </submittedName>
</protein>
<accession>M9LTN2</accession>
<organism evidence="10 11">
    <name type="scientific">Pseudozyma antarctica (strain T-34)</name>
    <name type="common">Yeast</name>
    <name type="synonym">Candida antarctica</name>
    <dbReference type="NCBI Taxonomy" id="1151754"/>
    <lineage>
        <taxon>Eukaryota</taxon>
        <taxon>Fungi</taxon>
        <taxon>Dikarya</taxon>
        <taxon>Basidiomycota</taxon>
        <taxon>Ustilaginomycotina</taxon>
        <taxon>Ustilaginomycetes</taxon>
        <taxon>Ustilaginales</taxon>
        <taxon>Ustilaginaceae</taxon>
        <taxon>Moesziomyces</taxon>
    </lineage>
</organism>
<evidence type="ECO:0000313" key="10">
    <source>
        <dbReference type="EMBL" id="GAC72099.1"/>
    </source>
</evidence>
<dbReference type="GO" id="GO:0015250">
    <property type="term" value="F:water channel activity"/>
    <property type="evidence" value="ECO:0007669"/>
    <property type="project" value="TreeGrafter"/>
</dbReference>
<evidence type="ECO:0000256" key="4">
    <source>
        <dbReference type="ARBA" id="ARBA00022692"/>
    </source>
</evidence>
<keyword evidence="7 9" id="KW-0472">Membrane</keyword>
<evidence type="ECO:0000256" key="3">
    <source>
        <dbReference type="ARBA" id="ARBA00022448"/>
    </source>
</evidence>
<dbReference type="EMBL" id="DF196772">
    <property type="protein sequence ID" value="GAC72099.1"/>
    <property type="molecule type" value="Genomic_DNA"/>
</dbReference>
<dbReference type="PANTHER" id="PTHR43829:SF14">
    <property type="entry name" value="AQUAPORIN 3"/>
    <property type="match status" value="1"/>
</dbReference>
<evidence type="ECO:0000313" key="11">
    <source>
        <dbReference type="Proteomes" id="UP000011976"/>
    </source>
</evidence>
<dbReference type="AlphaFoldDB" id="M9LTN2"/>
<feature type="transmembrane region" description="Helical" evidence="9">
    <location>
        <begin position="469"/>
        <end position="492"/>
    </location>
</feature>
<dbReference type="GO" id="GO:0015254">
    <property type="term" value="F:glycerol channel activity"/>
    <property type="evidence" value="ECO:0007669"/>
    <property type="project" value="TreeGrafter"/>
</dbReference>
<proteinExistence type="inferred from homology"/>